<dbReference type="InterPro" id="IPR036282">
    <property type="entry name" value="Glutathione-S-Trfase_C_sf"/>
</dbReference>
<comment type="caution">
    <text evidence="2">The sequence shown here is derived from an EMBL/GenBank/DDBJ whole genome shotgun (WGS) entry which is preliminary data.</text>
</comment>
<dbReference type="AlphaFoldDB" id="G5LQ63"/>
<name>G5LQ63_SALET</name>
<dbReference type="InterPro" id="IPR007494">
    <property type="entry name" value="Glutaredoxin2_C"/>
</dbReference>
<proteinExistence type="predicted"/>
<gene>
    <name evidence="2" type="ORF">LTSEALA_2925</name>
</gene>
<feature type="non-terminal residue" evidence="2">
    <location>
        <position position="1"/>
    </location>
</feature>
<dbReference type="Proteomes" id="UP000004642">
    <property type="component" value="Unassembled WGS sequence"/>
</dbReference>
<sequence>NLALVAGIHWPTKVADYRDNMAKQTQINLLSSMAI</sequence>
<evidence type="ECO:0000313" key="2">
    <source>
        <dbReference type="EMBL" id="EHC37811.1"/>
    </source>
</evidence>
<protein>
    <submittedName>
        <fullName evidence="2">Glutaredoxin 2</fullName>
    </submittedName>
</protein>
<dbReference type="Pfam" id="PF04399">
    <property type="entry name" value="Glutaredoxin2_C"/>
    <property type="match status" value="1"/>
</dbReference>
<feature type="domain" description="Glutaredoxin 2 C-terminal" evidence="1">
    <location>
        <begin position="1"/>
        <end position="34"/>
    </location>
</feature>
<organism evidence="2 3">
    <name type="scientific">Salmonella enterica subsp. enterica serovar Alachua str. R6-377</name>
    <dbReference type="NCBI Taxonomy" id="913241"/>
    <lineage>
        <taxon>Bacteria</taxon>
        <taxon>Pseudomonadati</taxon>
        <taxon>Pseudomonadota</taxon>
        <taxon>Gammaproteobacteria</taxon>
        <taxon>Enterobacterales</taxon>
        <taxon>Enterobacteriaceae</taxon>
        <taxon>Salmonella</taxon>
    </lineage>
</organism>
<evidence type="ECO:0000313" key="3">
    <source>
        <dbReference type="Proteomes" id="UP000004642"/>
    </source>
</evidence>
<evidence type="ECO:0000259" key="1">
    <source>
        <dbReference type="Pfam" id="PF04399"/>
    </source>
</evidence>
<accession>G5LQ63</accession>
<dbReference type="SUPFAM" id="SSF47616">
    <property type="entry name" value="GST C-terminal domain-like"/>
    <property type="match status" value="1"/>
</dbReference>
<reference evidence="2 3" key="1">
    <citation type="journal article" date="2011" name="BMC Genomics">
        <title>Genome sequencing reveals diversification of virulence factor content and possible host adaptation in distinct subpopulations of Salmonella enterica.</title>
        <authorList>
            <person name="den Bakker H.C."/>
            <person name="Moreno Switt A.I."/>
            <person name="Govoni G."/>
            <person name="Cummings C.A."/>
            <person name="Ranieri M.L."/>
            <person name="Degoricija L."/>
            <person name="Hoelzer K."/>
            <person name="Rodriguez-Rivera L.D."/>
            <person name="Brown S."/>
            <person name="Bolchacova E."/>
            <person name="Furtado M.R."/>
            <person name="Wiedmann M."/>
        </authorList>
    </citation>
    <scope>NUCLEOTIDE SEQUENCE [LARGE SCALE GENOMIC DNA]</scope>
    <source>
        <strain evidence="2 3">R6-377</strain>
    </source>
</reference>
<dbReference type="Gene3D" id="1.20.1050.10">
    <property type="match status" value="1"/>
</dbReference>
<dbReference type="EMBL" id="AFCJ01001247">
    <property type="protein sequence ID" value="EHC37811.1"/>
    <property type="molecule type" value="Genomic_DNA"/>
</dbReference>